<protein>
    <recommendedName>
        <fullName evidence="5">Pentacotripeptide-repeat region of PRORP domain-containing protein</fullName>
    </recommendedName>
</protein>
<comment type="caution">
    <text evidence="3">The sequence shown here is derived from an EMBL/GenBank/DDBJ whole genome shotgun (WGS) entry which is preliminary data.</text>
</comment>
<gene>
    <name evidence="3" type="ORF">BB561_001359</name>
</gene>
<evidence type="ECO:0000313" key="4">
    <source>
        <dbReference type="Proteomes" id="UP000245383"/>
    </source>
</evidence>
<dbReference type="InterPro" id="IPR002885">
    <property type="entry name" value="PPR_rpt"/>
</dbReference>
<dbReference type="PROSITE" id="PS51375">
    <property type="entry name" value="PPR"/>
    <property type="match status" value="1"/>
</dbReference>
<dbReference type="InterPro" id="IPR011990">
    <property type="entry name" value="TPR-like_helical_dom_sf"/>
</dbReference>
<feature type="repeat" description="PPR" evidence="2">
    <location>
        <begin position="934"/>
        <end position="968"/>
    </location>
</feature>
<reference evidence="3 4" key="1">
    <citation type="journal article" date="2018" name="MBio">
        <title>Comparative Genomics Reveals the Core Gene Toolbox for the Fungus-Insect Symbiosis.</title>
        <authorList>
            <person name="Wang Y."/>
            <person name="Stata M."/>
            <person name="Wang W."/>
            <person name="Stajich J.E."/>
            <person name="White M.M."/>
            <person name="Moncalvo J.M."/>
        </authorList>
    </citation>
    <scope>NUCLEOTIDE SEQUENCE [LARGE SCALE GENOMIC DNA]</scope>
    <source>
        <strain evidence="3 4">SWE-8-4</strain>
    </source>
</reference>
<dbReference type="InterPro" id="IPR050872">
    <property type="entry name" value="PPR_P_subfamily"/>
</dbReference>
<dbReference type="OrthoDB" id="185373at2759"/>
<dbReference type="EMBL" id="MBFR01000040">
    <property type="protein sequence ID" value="PVU96134.1"/>
    <property type="molecule type" value="Genomic_DNA"/>
</dbReference>
<proteinExistence type="inferred from homology"/>
<evidence type="ECO:0000313" key="3">
    <source>
        <dbReference type="EMBL" id="PVU96134.1"/>
    </source>
</evidence>
<evidence type="ECO:0000256" key="2">
    <source>
        <dbReference type="PROSITE-ProRule" id="PRU00708"/>
    </source>
</evidence>
<comment type="similarity">
    <text evidence="1">Belongs to the PPR family. P subfamily.</text>
</comment>
<accession>A0A2T9YV29</accession>
<dbReference type="AlphaFoldDB" id="A0A2T9YV29"/>
<name>A0A2T9YV29_9FUNG</name>
<evidence type="ECO:0008006" key="5">
    <source>
        <dbReference type="Google" id="ProtNLM"/>
    </source>
</evidence>
<dbReference type="Pfam" id="PF01535">
    <property type="entry name" value="PPR"/>
    <property type="match status" value="2"/>
</dbReference>
<organism evidence="3 4">
    <name type="scientific">Smittium simulii</name>
    <dbReference type="NCBI Taxonomy" id="133385"/>
    <lineage>
        <taxon>Eukaryota</taxon>
        <taxon>Fungi</taxon>
        <taxon>Fungi incertae sedis</taxon>
        <taxon>Zoopagomycota</taxon>
        <taxon>Kickxellomycotina</taxon>
        <taxon>Harpellomycetes</taxon>
        <taxon>Harpellales</taxon>
        <taxon>Legeriomycetaceae</taxon>
        <taxon>Smittium</taxon>
    </lineage>
</organism>
<dbReference type="Gene3D" id="1.25.40.10">
    <property type="entry name" value="Tetratricopeptide repeat domain"/>
    <property type="match status" value="4"/>
</dbReference>
<dbReference type="Proteomes" id="UP000245383">
    <property type="component" value="Unassembled WGS sequence"/>
</dbReference>
<keyword evidence="4" id="KW-1185">Reference proteome</keyword>
<dbReference type="PANTHER" id="PTHR46128">
    <property type="entry name" value="MITOCHONDRIAL GROUP I INTRON SPLICING FACTOR CCM1"/>
    <property type="match status" value="1"/>
</dbReference>
<dbReference type="STRING" id="133385.A0A2T9YV29"/>
<sequence length="1012" mass="117804">MINNNNWSILFRDLIKNNTIGFLYLNHYLKNAYKRKFYINTKFYSVNNNISSLDKIYTDFRVKRDTTDDTNENKNGKSDANKGVNENVVSKPTIFSENLFSFMNEIQMEDYLPLDKTKELELKYGFVFETPDDKIFNNKIAEDFHYVKKISKAVIRRDRKPQLTRFLKKSHKKLAGFLDKKIYYNYTGKGAYPDSDNPQKTREYNSVLLEFEENIYKFPFTKKINNISRRDERKKALKRKSYLPNSILSLSDLWNSYSNLINNFDKKKILIGVNFSALQILIDLFLRFESTSDPNINRKNAIQIIEDLIDVQRGINSTFLLNTFLFALNSTNNYNDTIFLLTSLIQTKKKQHDINDTNLNLKISSEHLDFRQKFCTSFQNTELTFVSINCLVHAYLEVGNLKAAFEIYNQMPGFHKAKGRVYKNSRVYSMMYKAFLYKTDELKDIPKLNLYLNYPKKILKDLLLDYKKSKKAQRPLIDFDLNSLTLNVMLDAAVKNRKWYLANLTFCKLVGAGVIPDQKTLTILSQGLISMRKTHYSSALLDPIYSKKLSTNILKLFEIIYHTNSTKKLIDTVFATVFINFLIQIDDIHGALKIYNIMLEKYNNNMRPSIITCTTLLNGLADFGLLLDAVKCYNGFIAASMCYPSTPMLVAMYKVYLKQDPDVSFNKVTNMLNSTHELDLNHIHVVMANYVYEDKLDSALELFNQMITVPGFKPNCLTFYLLFNLYNRASLKVAKSVYLGYPLNYQTKIGLDILRNMSKQNPNSEMIKIIENPHHPRQIFNYAIQNKISLSPTVYNLIISTLMGFSDQQGTQTVYYQMTKVARIPPGPETYSRMIKMFIRTLNVSNAKELLNQILHKSANSEFKLSLFIYNGLICETINYGLLDIALDLYMDMVGRLESLNKSNYSTYYKELSPIARKYKPHKNTLFQVKVLPDCFTYLYLFNGLLRENRTQETLELYEDMFNLGIIPNQNLTTNLINGLQKNDCMVEAVRIVSNQHDRIKRLVNSNKFEFE</sequence>
<evidence type="ECO:0000256" key="1">
    <source>
        <dbReference type="ARBA" id="ARBA00007626"/>
    </source>
</evidence>
<dbReference type="NCBIfam" id="TIGR00756">
    <property type="entry name" value="PPR"/>
    <property type="match status" value="2"/>
</dbReference>
<dbReference type="PANTHER" id="PTHR46128:SF356">
    <property type="entry name" value="PENTACOTRIPEPTIDE-REPEAT REGION OF PRORP DOMAIN-CONTAINING PROTEIN"/>
    <property type="match status" value="1"/>
</dbReference>